<reference evidence="5 6" key="1">
    <citation type="submission" date="2016-05" db="EMBL/GenBank/DDBJ databases">
        <title>Complete genome sequence of Rathayibacter tritici NCPPB 1953.</title>
        <authorList>
            <person name="Park J."/>
            <person name="Lee H.-H."/>
            <person name="Lee S.-W."/>
            <person name="Seo Y.-S."/>
        </authorList>
    </citation>
    <scope>NUCLEOTIDE SEQUENCE [LARGE SCALE GENOMIC DNA]</scope>
    <source>
        <strain evidence="5 6">NCPPB 1953</strain>
    </source>
</reference>
<protein>
    <recommendedName>
        <fullName evidence="4">HTH marR-type domain-containing protein</fullName>
    </recommendedName>
</protein>
<evidence type="ECO:0000256" key="2">
    <source>
        <dbReference type="ARBA" id="ARBA00023125"/>
    </source>
</evidence>
<evidence type="ECO:0000256" key="3">
    <source>
        <dbReference type="ARBA" id="ARBA00023163"/>
    </source>
</evidence>
<dbReference type="STRING" id="33888.A6122_2490"/>
<dbReference type="InterPro" id="IPR023187">
    <property type="entry name" value="Tscrpt_reg_MarR-type_CS"/>
</dbReference>
<dbReference type="KEGG" id="rtn:A6122_2490"/>
<dbReference type="PROSITE" id="PS01117">
    <property type="entry name" value="HTH_MARR_1"/>
    <property type="match status" value="1"/>
</dbReference>
<organism evidence="5 6">
    <name type="scientific">Rathayibacter tritici</name>
    <dbReference type="NCBI Taxonomy" id="33888"/>
    <lineage>
        <taxon>Bacteria</taxon>
        <taxon>Bacillati</taxon>
        <taxon>Actinomycetota</taxon>
        <taxon>Actinomycetes</taxon>
        <taxon>Micrococcales</taxon>
        <taxon>Microbacteriaceae</taxon>
        <taxon>Rathayibacter</taxon>
    </lineage>
</organism>
<dbReference type="PANTHER" id="PTHR33164">
    <property type="entry name" value="TRANSCRIPTIONAL REGULATOR, MARR FAMILY"/>
    <property type="match status" value="1"/>
</dbReference>
<dbReference type="InterPro" id="IPR036390">
    <property type="entry name" value="WH_DNA-bd_sf"/>
</dbReference>
<accession>A0A160KUN8</accession>
<evidence type="ECO:0000256" key="1">
    <source>
        <dbReference type="ARBA" id="ARBA00023015"/>
    </source>
</evidence>
<dbReference type="PRINTS" id="PR00598">
    <property type="entry name" value="HTHMARR"/>
</dbReference>
<dbReference type="Gene3D" id="1.10.10.10">
    <property type="entry name" value="Winged helix-like DNA-binding domain superfamily/Winged helix DNA-binding domain"/>
    <property type="match status" value="1"/>
</dbReference>
<dbReference type="Proteomes" id="UP000077071">
    <property type="component" value="Chromosome"/>
</dbReference>
<dbReference type="EMBL" id="CP015515">
    <property type="protein sequence ID" value="AND17606.1"/>
    <property type="molecule type" value="Genomic_DNA"/>
</dbReference>
<dbReference type="SUPFAM" id="SSF46785">
    <property type="entry name" value="Winged helix' DNA-binding domain"/>
    <property type="match status" value="1"/>
</dbReference>
<dbReference type="PATRIC" id="fig|33888.3.peg.2786"/>
<keyword evidence="3" id="KW-0804">Transcription</keyword>
<dbReference type="AlphaFoldDB" id="A0A160KUN8"/>
<dbReference type="SMART" id="SM00347">
    <property type="entry name" value="HTH_MARR"/>
    <property type="match status" value="1"/>
</dbReference>
<dbReference type="GO" id="GO:0003700">
    <property type="term" value="F:DNA-binding transcription factor activity"/>
    <property type="evidence" value="ECO:0007669"/>
    <property type="project" value="InterPro"/>
</dbReference>
<sequence>MRGVDSALAFRARVYPDQMRADDASGMEDWPTGRLLATASRMVEHAWHGALAEIGLTHAGLVVLHLLQAGPVAQKELAAAAHVEVQTMSRTIERLEREGHVSRTTDPSDRRRQLVALTDAGGEAWRRAHRLEVDMFPGALEHGPLREALLEIIRSASESRWG</sequence>
<proteinExistence type="predicted"/>
<dbReference type="InterPro" id="IPR036388">
    <property type="entry name" value="WH-like_DNA-bd_sf"/>
</dbReference>
<evidence type="ECO:0000259" key="4">
    <source>
        <dbReference type="PROSITE" id="PS50995"/>
    </source>
</evidence>
<feature type="domain" description="HTH marR-type" evidence="4">
    <location>
        <begin position="29"/>
        <end position="158"/>
    </location>
</feature>
<gene>
    <name evidence="5" type="ORF">A6122_2490</name>
</gene>
<dbReference type="InterPro" id="IPR000835">
    <property type="entry name" value="HTH_MarR-typ"/>
</dbReference>
<dbReference type="PANTHER" id="PTHR33164:SF64">
    <property type="entry name" value="TRANSCRIPTIONAL REGULATOR SLYA"/>
    <property type="match status" value="1"/>
</dbReference>
<keyword evidence="1" id="KW-0805">Transcription regulation</keyword>
<dbReference type="PROSITE" id="PS50995">
    <property type="entry name" value="HTH_MARR_2"/>
    <property type="match status" value="1"/>
</dbReference>
<dbReference type="Pfam" id="PF01047">
    <property type="entry name" value="MarR"/>
    <property type="match status" value="1"/>
</dbReference>
<dbReference type="GO" id="GO:0006950">
    <property type="term" value="P:response to stress"/>
    <property type="evidence" value="ECO:0007669"/>
    <property type="project" value="TreeGrafter"/>
</dbReference>
<keyword evidence="6" id="KW-1185">Reference proteome</keyword>
<evidence type="ECO:0000313" key="5">
    <source>
        <dbReference type="EMBL" id="AND17606.1"/>
    </source>
</evidence>
<evidence type="ECO:0000313" key="6">
    <source>
        <dbReference type="Proteomes" id="UP000077071"/>
    </source>
</evidence>
<dbReference type="InterPro" id="IPR039422">
    <property type="entry name" value="MarR/SlyA-like"/>
</dbReference>
<dbReference type="GO" id="GO:0003677">
    <property type="term" value="F:DNA binding"/>
    <property type="evidence" value="ECO:0007669"/>
    <property type="project" value="UniProtKB-KW"/>
</dbReference>
<keyword evidence="2" id="KW-0238">DNA-binding</keyword>
<name>A0A160KUN8_9MICO</name>